<dbReference type="AlphaFoldDB" id="A0A9J6G8C5"/>
<organism evidence="2 3">
    <name type="scientific">Haemaphysalis longicornis</name>
    <name type="common">Bush tick</name>
    <dbReference type="NCBI Taxonomy" id="44386"/>
    <lineage>
        <taxon>Eukaryota</taxon>
        <taxon>Metazoa</taxon>
        <taxon>Ecdysozoa</taxon>
        <taxon>Arthropoda</taxon>
        <taxon>Chelicerata</taxon>
        <taxon>Arachnida</taxon>
        <taxon>Acari</taxon>
        <taxon>Parasitiformes</taxon>
        <taxon>Ixodida</taxon>
        <taxon>Ixodoidea</taxon>
        <taxon>Ixodidae</taxon>
        <taxon>Haemaphysalinae</taxon>
        <taxon>Haemaphysalis</taxon>
    </lineage>
</organism>
<evidence type="ECO:0000313" key="3">
    <source>
        <dbReference type="Proteomes" id="UP000821853"/>
    </source>
</evidence>
<feature type="region of interest" description="Disordered" evidence="1">
    <location>
        <begin position="20"/>
        <end position="48"/>
    </location>
</feature>
<feature type="compositionally biased region" description="Polar residues" evidence="1">
    <location>
        <begin position="29"/>
        <end position="46"/>
    </location>
</feature>
<dbReference type="VEuPathDB" id="VectorBase:HLOH_048903"/>
<evidence type="ECO:0000256" key="1">
    <source>
        <dbReference type="SAM" id="MobiDB-lite"/>
    </source>
</evidence>
<dbReference type="EMBL" id="JABSTR010000005">
    <property type="protein sequence ID" value="KAH9370784.1"/>
    <property type="molecule type" value="Genomic_DNA"/>
</dbReference>
<protein>
    <submittedName>
        <fullName evidence="2">Uncharacterized protein</fullName>
    </submittedName>
</protein>
<evidence type="ECO:0000313" key="2">
    <source>
        <dbReference type="EMBL" id="KAH9370784.1"/>
    </source>
</evidence>
<sequence>MCGYKDNTKKGQAIANVLNRNHLAPLNDPETTTKLGTSTSRDTSPDLSLVAGSRSVPWMTTEINPGSDHYVFHLVVKGRNYKAEIDAARISDWDQFRKTRMSPEESTELSYQD</sequence>
<dbReference type="Proteomes" id="UP000821853">
    <property type="component" value="Chromosome 3"/>
</dbReference>
<name>A0A9J6G8C5_HAELO</name>
<gene>
    <name evidence="2" type="ORF">HPB48_014720</name>
</gene>
<comment type="caution">
    <text evidence="2">The sequence shown here is derived from an EMBL/GenBank/DDBJ whole genome shotgun (WGS) entry which is preliminary data.</text>
</comment>
<reference evidence="2 3" key="1">
    <citation type="journal article" date="2020" name="Cell">
        <title>Large-Scale Comparative Analyses of Tick Genomes Elucidate Their Genetic Diversity and Vector Capacities.</title>
        <authorList>
            <consortium name="Tick Genome and Microbiome Consortium (TIGMIC)"/>
            <person name="Jia N."/>
            <person name="Wang J."/>
            <person name="Shi W."/>
            <person name="Du L."/>
            <person name="Sun Y."/>
            <person name="Zhan W."/>
            <person name="Jiang J.F."/>
            <person name="Wang Q."/>
            <person name="Zhang B."/>
            <person name="Ji P."/>
            <person name="Bell-Sakyi L."/>
            <person name="Cui X.M."/>
            <person name="Yuan T.T."/>
            <person name="Jiang B.G."/>
            <person name="Yang W.F."/>
            <person name="Lam T.T."/>
            <person name="Chang Q.C."/>
            <person name="Ding S.J."/>
            <person name="Wang X.J."/>
            <person name="Zhu J.G."/>
            <person name="Ruan X.D."/>
            <person name="Zhao L."/>
            <person name="Wei J.T."/>
            <person name="Ye R.Z."/>
            <person name="Que T.C."/>
            <person name="Du C.H."/>
            <person name="Zhou Y.H."/>
            <person name="Cheng J.X."/>
            <person name="Dai P.F."/>
            <person name="Guo W.B."/>
            <person name="Han X.H."/>
            <person name="Huang E.J."/>
            <person name="Li L.F."/>
            <person name="Wei W."/>
            <person name="Gao Y.C."/>
            <person name="Liu J.Z."/>
            <person name="Shao H.Z."/>
            <person name="Wang X."/>
            <person name="Wang C.C."/>
            <person name="Yang T.C."/>
            <person name="Huo Q.B."/>
            <person name="Li W."/>
            <person name="Chen H.Y."/>
            <person name="Chen S.E."/>
            <person name="Zhou L.G."/>
            <person name="Ni X.B."/>
            <person name="Tian J.H."/>
            <person name="Sheng Y."/>
            <person name="Liu T."/>
            <person name="Pan Y.S."/>
            <person name="Xia L.Y."/>
            <person name="Li J."/>
            <person name="Zhao F."/>
            <person name="Cao W.C."/>
        </authorList>
    </citation>
    <scope>NUCLEOTIDE SEQUENCE [LARGE SCALE GENOMIC DNA]</scope>
    <source>
        <strain evidence="2">HaeL-2018</strain>
    </source>
</reference>
<proteinExistence type="predicted"/>
<dbReference type="OrthoDB" id="10444426at2759"/>
<keyword evidence="3" id="KW-1185">Reference proteome</keyword>
<accession>A0A9J6G8C5</accession>